<dbReference type="InterPro" id="IPR016036">
    <property type="entry name" value="Malonyl_transacylase_ACP-bd"/>
</dbReference>
<gene>
    <name evidence="7" type="ORF">SAMN02745225_00225</name>
</gene>
<dbReference type="InterPro" id="IPR014043">
    <property type="entry name" value="Acyl_transferase_dom"/>
</dbReference>
<dbReference type="Gene3D" id="3.40.366.10">
    <property type="entry name" value="Malonyl-Coenzyme A Acyl Carrier Protein, domain 2"/>
    <property type="match status" value="1"/>
</dbReference>
<protein>
    <recommendedName>
        <fullName evidence="2">[acyl-carrier-protein] S-malonyltransferase</fullName>
        <ecNumber evidence="2">2.3.1.39</ecNumber>
    </recommendedName>
</protein>
<proteinExistence type="inferred from homology"/>
<sequence>MICFVFPGQGSQREKMGEAWTDHPSWELVEEASQVANRDLGHLLLSADSAELSMTRNTQISTFLMSMIALDSIERLGISPQICAGHSLGEYSALVGAGAMTFDAAVKLVAERGEAMQLAAEENPGAMAAVLGASDESVLSLCDAAGEGVFIANYNSDGQTVVAGTIEAIDRLIALHKDFGIKRVIKIPVGGGFHTPLINSAQPRLKKALGATRFYDSDIPVISNVDAREHSKASEWPELLLEQLCSPVLWKQSMELLRKSSPKLVVEVGPGGVLTGLFKRSMPEVTALSVSKPEDLEFLIEQVADQGPLHEWATYHHGERFYSSERLVVADCAGVFSPDPELVKTGQGATILVGQRVGSIGSRDVRSPFSGKLQSMIAVEGERVTTGQPIAWLQSEEM</sequence>
<dbReference type="GO" id="GO:0005829">
    <property type="term" value="C:cytosol"/>
    <property type="evidence" value="ECO:0007669"/>
    <property type="project" value="TreeGrafter"/>
</dbReference>
<dbReference type="SUPFAM" id="SSF52151">
    <property type="entry name" value="FabD/lysophospholipase-like"/>
    <property type="match status" value="1"/>
</dbReference>
<keyword evidence="8" id="KW-1185">Reference proteome</keyword>
<dbReference type="InterPro" id="IPR001227">
    <property type="entry name" value="Ac_transferase_dom_sf"/>
</dbReference>
<dbReference type="STRING" id="1121881.SAMN02745225_00225"/>
<dbReference type="Proteomes" id="UP000184295">
    <property type="component" value="Unassembled WGS sequence"/>
</dbReference>
<dbReference type="GO" id="GO:0006633">
    <property type="term" value="P:fatty acid biosynthetic process"/>
    <property type="evidence" value="ECO:0007669"/>
    <property type="project" value="TreeGrafter"/>
</dbReference>
<dbReference type="EMBL" id="FQUL01000002">
    <property type="protein sequence ID" value="SHE30274.1"/>
    <property type="molecule type" value="Genomic_DNA"/>
</dbReference>
<dbReference type="PANTHER" id="PTHR42681">
    <property type="entry name" value="MALONYL-COA-ACYL CARRIER PROTEIN TRANSACYLASE, MITOCHONDRIAL"/>
    <property type="match status" value="1"/>
</dbReference>
<dbReference type="InterPro" id="IPR050858">
    <property type="entry name" value="Mal-CoA-ACP_Trans/PKS_FabD"/>
</dbReference>
<accession>A0A1M4SDF9</accession>
<dbReference type="AlphaFoldDB" id="A0A1M4SDF9"/>
<dbReference type="GO" id="GO:0004314">
    <property type="term" value="F:[acyl-carrier-protein] S-malonyltransferase activity"/>
    <property type="evidence" value="ECO:0007669"/>
    <property type="project" value="UniProtKB-EC"/>
</dbReference>
<evidence type="ECO:0000313" key="8">
    <source>
        <dbReference type="Proteomes" id="UP000184295"/>
    </source>
</evidence>
<dbReference type="EC" id="2.3.1.39" evidence="2"/>
<reference evidence="8" key="1">
    <citation type="submission" date="2016-11" db="EMBL/GenBank/DDBJ databases">
        <authorList>
            <person name="Varghese N."/>
            <person name="Submissions S."/>
        </authorList>
    </citation>
    <scope>NUCLEOTIDE SEQUENCE [LARGE SCALE GENOMIC DNA]</scope>
    <source>
        <strain evidence="8">DSM 19514</strain>
    </source>
</reference>
<evidence type="ECO:0000313" key="7">
    <source>
        <dbReference type="EMBL" id="SHE30274.1"/>
    </source>
</evidence>
<evidence type="ECO:0000256" key="4">
    <source>
        <dbReference type="ARBA" id="ARBA00023315"/>
    </source>
</evidence>
<evidence type="ECO:0000256" key="5">
    <source>
        <dbReference type="ARBA" id="ARBA00048462"/>
    </source>
</evidence>
<dbReference type="Gene3D" id="3.30.70.250">
    <property type="entry name" value="Malonyl-CoA ACP transacylase, ACP-binding"/>
    <property type="match status" value="1"/>
</dbReference>
<dbReference type="Pfam" id="PF00698">
    <property type="entry name" value="Acyl_transf_1"/>
    <property type="match status" value="1"/>
</dbReference>
<dbReference type="OrthoDB" id="3248271at2"/>
<dbReference type="SUPFAM" id="SSF55048">
    <property type="entry name" value="Probable ACP-binding domain of malonyl-CoA ACP transacylase"/>
    <property type="match status" value="1"/>
</dbReference>
<evidence type="ECO:0000256" key="2">
    <source>
        <dbReference type="ARBA" id="ARBA00013258"/>
    </source>
</evidence>
<dbReference type="FunFam" id="3.30.70.250:FF:000001">
    <property type="entry name" value="Malonyl CoA-acyl carrier protein transacylase"/>
    <property type="match status" value="1"/>
</dbReference>
<feature type="domain" description="Malonyl-CoA:ACP transacylase (MAT)" evidence="6">
    <location>
        <begin position="5"/>
        <end position="295"/>
    </location>
</feature>
<organism evidence="7 8">
    <name type="scientific">Ferrithrix thermotolerans DSM 19514</name>
    <dbReference type="NCBI Taxonomy" id="1121881"/>
    <lineage>
        <taxon>Bacteria</taxon>
        <taxon>Bacillati</taxon>
        <taxon>Actinomycetota</taxon>
        <taxon>Acidimicrobiia</taxon>
        <taxon>Acidimicrobiales</taxon>
        <taxon>Acidimicrobiaceae</taxon>
        <taxon>Ferrithrix</taxon>
    </lineage>
</organism>
<name>A0A1M4SDF9_9ACTN</name>
<dbReference type="PANTHER" id="PTHR42681:SF1">
    <property type="entry name" value="MALONYL-COA-ACYL CARRIER PROTEIN TRANSACYLASE, MITOCHONDRIAL"/>
    <property type="match status" value="1"/>
</dbReference>
<comment type="catalytic activity">
    <reaction evidence="5">
        <text>holo-[ACP] + malonyl-CoA = malonyl-[ACP] + CoA</text>
        <dbReference type="Rhea" id="RHEA:41792"/>
        <dbReference type="Rhea" id="RHEA-COMP:9623"/>
        <dbReference type="Rhea" id="RHEA-COMP:9685"/>
        <dbReference type="ChEBI" id="CHEBI:57287"/>
        <dbReference type="ChEBI" id="CHEBI:57384"/>
        <dbReference type="ChEBI" id="CHEBI:64479"/>
        <dbReference type="ChEBI" id="CHEBI:78449"/>
        <dbReference type="EC" id="2.3.1.39"/>
    </reaction>
</comment>
<dbReference type="SMART" id="SM00827">
    <property type="entry name" value="PKS_AT"/>
    <property type="match status" value="1"/>
</dbReference>
<comment type="similarity">
    <text evidence="1">Belongs to the FabD family.</text>
</comment>
<evidence type="ECO:0000256" key="1">
    <source>
        <dbReference type="ARBA" id="ARBA00008217"/>
    </source>
</evidence>
<keyword evidence="3 7" id="KW-0808">Transferase</keyword>
<dbReference type="InterPro" id="IPR016035">
    <property type="entry name" value="Acyl_Trfase/lysoPLipase"/>
</dbReference>
<keyword evidence="4" id="KW-0012">Acyltransferase</keyword>
<evidence type="ECO:0000256" key="3">
    <source>
        <dbReference type="ARBA" id="ARBA00022679"/>
    </source>
</evidence>
<evidence type="ECO:0000259" key="6">
    <source>
        <dbReference type="SMART" id="SM00827"/>
    </source>
</evidence>